<dbReference type="GO" id="GO:0003723">
    <property type="term" value="F:RNA binding"/>
    <property type="evidence" value="ECO:0007669"/>
    <property type="project" value="InterPro"/>
</dbReference>
<organism evidence="3 4">
    <name type="scientific">Auraticoccus cholistanensis</name>
    <dbReference type="NCBI Taxonomy" id="2656650"/>
    <lineage>
        <taxon>Bacteria</taxon>
        <taxon>Bacillati</taxon>
        <taxon>Actinomycetota</taxon>
        <taxon>Actinomycetes</taxon>
        <taxon>Propionibacteriales</taxon>
        <taxon>Propionibacteriaceae</taxon>
        <taxon>Auraticoccus</taxon>
    </lineage>
</organism>
<dbReference type="InterPro" id="IPR035965">
    <property type="entry name" value="PAS-like_dom_sf"/>
</dbReference>
<evidence type="ECO:0000313" key="4">
    <source>
        <dbReference type="Proteomes" id="UP000435304"/>
    </source>
</evidence>
<dbReference type="Pfam" id="PF03861">
    <property type="entry name" value="ANTAR"/>
    <property type="match status" value="1"/>
</dbReference>
<dbReference type="PROSITE" id="PS50921">
    <property type="entry name" value="ANTAR"/>
    <property type="match status" value="1"/>
</dbReference>
<dbReference type="EMBL" id="WPCU01000010">
    <property type="protein sequence ID" value="MVA77764.1"/>
    <property type="molecule type" value="Genomic_DNA"/>
</dbReference>
<dbReference type="Gene3D" id="3.30.450.20">
    <property type="entry name" value="PAS domain"/>
    <property type="match status" value="1"/>
</dbReference>
<sequence length="329" mass="36164">MRSWSSRRSGHCSSARPCGWTAPTTRRSRCTSSPTPPGTRSASSSADTAGRSAGPPRAFRSRSRAVTTYDPPAGTHRLEEAIRVPLRRLGADEAFRADPTPKVVVDTGFVIRAVNPAYTRVSGREADELLSVPLFEAFPDNPDDPHADGVARVTASFERVLRTRNEHNMVIQRYDVADATGRFVPRHWVPVNSPIMLGDDIIGIVQQAKDVTVLRSDVLVAMEQYRDMLTRSAVRTQDEEDHRSMVDAYTEALAQFNTLADEVGQLREALTTRATIEQAKGMVMLSRGCGPEEAFDVLRRISQNTNVRLADVAATIIRQLQAAPAALRA</sequence>
<dbReference type="SMART" id="SM01012">
    <property type="entry name" value="ANTAR"/>
    <property type="match status" value="1"/>
</dbReference>
<name>A0A6A9V2G0_9ACTN</name>
<keyword evidence="4" id="KW-1185">Reference proteome</keyword>
<dbReference type="SUPFAM" id="SSF52172">
    <property type="entry name" value="CheY-like"/>
    <property type="match status" value="1"/>
</dbReference>
<evidence type="ECO:0000313" key="3">
    <source>
        <dbReference type="EMBL" id="MVA77764.1"/>
    </source>
</evidence>
<feature type="region of interest" description="Disordered" evidence="1">
    <location>
        <begin position="1"/>
        <end position="77"/>
    </location>
</feature>
<evidence type="ECO:0000256" key="1">
    <source>
        <dbReference type="SAM" id="MobiDB-lite"/>
    </source>
</evidence>
<dbReference type="Gene3D" id="1.10.10.10">
    <property type="entry name" value="Winged helix-like DNA-binding domain superfamily/Winged helix DNA-binding domain"/>
    <property type="match status" value="1"/>
</dbReference>
<evidence type="ECO:0000259" key="2">
    <source>
        <dbReference type="PROSITE" id="PS50921"/>
    </source>
</evidence>
<dbReference type="Pfam" id="PF08448">
    <property type="entry name" value="PAS_4"/>
    <property type="match status" value="1"/>
</dbReference>
<proteinExistence type="predicted"/>
<dbReference type="InterPro" id="IPR011006">
    <property type="entry name" value="CheY-like_superfamily"/>
</dbReference>
<reference evidence="3 4" key="1">
    <citation type="submission" date="2019-12" db="EMBL/GenBank/DDBJ databases">
        <title>Auraticoccus cholistani sp. nov., an actinomycete isolated from soil of Cholistan desert.</title>
        <authorList>
            <person name="Cheema M.T."/>
        </authorList>
    </citation>
    <scope>NUCLEOTIDE SEQUENCE [LARGE SCALE GENOMIC DNA]</scope>
    <source>
        <strain evidence="3 4">F435</strain>
    </source>
</reference>
<feature type="compositionally biased region" description="Low complexity" evidence="1">
    <location>
        <begin position="1"/>
        <end position="46"/>
    </location>
</feature>
<dbReference type="Proteomes" id="UP000435304">
    <property type="component" value="Unassembled WGS sequence"/>
</dbReference>
<feature type="domain" description="ANTAR" evidence="2">
    <location>
        <begin position="256"/>
        <end position="317"/>
    </location>
</feature>
<dbReference type="InterPro" id="IPR005561">
    <property type="entry name" value="ANTAR"/>
</dbReference>
<gene>
    <name evidence="3" type="ORF">GC722_17340</name>
</gene>
<dbReference type="InterPro" id="IPR013656">
    <property type="entry name" value="PAS_4"/>
</dbReference>
<dbReference type="SUPFAM" id="SSF55785">
    <property type="entry name" value="PYP-like sensor domain (PAS domain)"/>
    <property type="match status" value="1"/>
</dbReference>
<dbReference type="InterPro" id="IPR036388">
    <property type="entry name" value="WH-like_DNA-bd_sf"/>
</dbReference>
<comment type="caution">
    <text evidence="3">The sequence shown here is derived from an EMBL/GenBank/DDBJ whole genome shotgun (WGS) entry which is preliminary data.</text>
</comment>
<accession>A0A6A9V2G0</accession>
<protein>
    <submittedName>
        <fullName evidence="3">ANTAR domain-containing protein</fullName>
    </submittedName>
</protein>
<dbReference type="AlphaFoldDB" id="A0A6A9V2G0"/>